<evidence type="ECO:0000313" key="2">
    <source>
        <dbReference type="Proteomes" id="UP000501048"/>
    </source>
</evidence>
<dbReference type="InterPro" id="IPR052707">
    <property type="entry name" value="OsmC_Ohr_Peroxiredoxin"/>
</dbReference>
<dbReference type="Pfam" id="PF02566">
    <property type="entry name" value="OsmC"/>
    <property type="match status" value="1"/>
</dbReference>
<dbReference type="Gene3D" id="3.30.300.20">
    <property type="match status" value="1"/>
</dbReference>
<dbReference type="EMBL" id="CP051464">
    <property type="protein sequence ID" value="QJC96934.1"/>
    <property type="molecule type" value="Genomic_DNA"/>
</dbReference>
<dbReference type="PANTHER" id="PTHR42830">
    <property type="entry name" value="OSMOTICALLY INDUCIBLE FAMILY PROTEIN"/>
    <property type="match status" value="1"/>
</dbReference>
<protein>
    <submittedName>
        <fullName evidence="1">YmaD like protein</fullName>
    </submittedName>
</protein>
<keyword evidence="2" id="KW-1185">Reference proteome</keyword>
<reference evidence="1 2" key="1">
    <citation type="submission" date="2020-04" db="EMBL/GenBank/DDBJ databases">
        <title>Plant growth promoting and environmental Bacillus: genomic and epigenetic comparison.</title>
        <authorList>
            <person name="Reva O.N."/>
            <person name="Lutz S."/>
            <person name="Ahrens C.H."/>
        </authorList>
    </citation>
    <scope>NUCLEOTIDE SEQUENCE [LARGE SCALE GENOMIC DNA]</scope>
    <source>
        <strain evidence="1 2">UCMB5075</strain>
    </source>
</reference>
<dbReference type="InterPro" id="IPR036102">
    <property type="entry name" value="OsmC/Ohrsf"/>
</dbReference>
<dbReference type="InterPro" id="IPR015946">
    <property type="entry name" value="KH_dom-like_a/b"/>
</dbReference>
<dbReference type="SUPFAM" id="SSF82784">
    <property type="entry name" value="OsmC-like"/>
    <property type="match status" value="1"/>
</dbReference>
<name>A0ABX6LYG7_BACMO</name>
<sequence>MLEDPSFEGLLSSKTISISSNFSEFNKAKEKIQKLLKEVFILKSNVNIVWKSGLKGNGFLETEFLDTKIAIPAEFGGSGNGASPKEILVASAAACYTSVLVSMIESRYLPVVDLTVNSEGINSDDEFKIIHYPHIVLSGKATEKQIQAANRILSLADKGCTVGNLLKKAGIKIEIQGNISSTN</sequence>
<gene>
    <name evidence="1" type="ORF">HC660_24600</name>
</gene>
<dbReference type="Proteomes" id="UP000501048">
    <property type="component" value="Chromosome"/>
</dbReference>
<proteinExistence type="predicted"/>
<dbReference type="InterPro" id="IPR003718">
    <property type="entry name" value="OsmC/Ohr_fam"/>
</dbReference>
<evidence type="ECO:0000313" key="1">
    <source>
        <dbReference type="EMBL" id="QJC96934.1"/>
    </source>
</evidence>
<dbReference type="PANTHER" id="PTHR42830:SF2">
    <property type="entry name" value="OSMC_OHR FAMILY PROTEIN"/>
    <property type="match status" value="1"/>
</dbReference>
<organism evidence="1 2">
    <name type="scientific">Bacillus mojavensis</name>
    <dbReference type="NCBI Taxonomy" id="72360"/>
    <lineage>
        <taxon>Bacteria</taxon>
        <taxon>Bacillati</taxon>
        <taxon>Bacillota</taxon>
        <taxon>Bacilli</taxon>
        <taxon>Bacillales</taxon>
        <taxon>Bacillaceae</taxon>
        <taxon>Bacillus</taxon>
    </lineage>
</organism>
<accession>A0ABX6LYG7</accession>